<protein>
    <recommendedName>
        <fullName evidence="1">DNA primase/nucleoside triphosphatase C-terminal domain-containing protein</fullName>
    </recommendedName>
</protein>
<dbReference type="InterPro" id="IPR004968">
    <property type="entry name" value="DNA_primase/NTPase_C"/>
</dbReference>
<proteinExistence type="predicted"/>
<organism evidence="2">
    <name type="scientific">bioreactor metagenome</name>
    <dbReference type="NCBI Taxonomy" id="1076179"/>
    <lineage>
        <taxon>unclassified sequences</taxon>
        <taxon>metagenomes</taxon>
        <taxon>ecological metagenomes</taxon>
    </lineage>
</organism>
<dbReference type="AlphaFoldDB" id="A0A645HKN4"/>
<evidence type="ECO:0000313" key="2">
    <source>
        <dbReference type="EMBL" id="MPN39176.1"/>
    </source>
</evidence>
<sequence>MYKAVTAFRGVIANGYRFTEPPEVIEARKAYRHTNNTVLSFFEECMTTRPGGKINDMCTTGRVYKVYKAWCKDNNNGYAKTAREFRETLAAHLGTTFAEMTVRYGKGGNFYKDLTLTDTVKGEYAMEYGHDDFEFLS</sequence>
<name>A0A645HKN4_9ZZZZ</name>
<reference evidence="2" key="1">
    <citation type="submission" date="2019-08" db="EMBL/GenBank/DDBJ databases">
        <authorList>
            <person name="Kucharzyk K."/>
            <person name="Murdoch R.W."/>
            <person name="Higgins S."/>
            <person name="Loffler F."/>
        </authorList>
    </citation>
    <scope>NUCLEOTIDE SEQUENCE</scope>
</reference>
<comment type="caution">
    <text evidence="2">The sequence shown here is derived from an EMBL/GenBank/DDBJ whole genome shotgun (WGS) entry which is preliminary data.</text>
</comment>
<dbReference type="EMBL" id="VSSQ01094827">
    <property type="protein sequence ID" value="MPN39176.1"/>
    <property type="molecule type" value="Genomic_DNA"/>
</dbReference>
<gene>
    <name evidence="2" type="ORF">SDC9_186704</name>
</gene>
<feature type="domain" description="DNA primase/nucleoside triphosphatase C-terminal" evidence="1">
    <location>
        <begin position="33"/>
        <end position="106"/>
    </location>
</feature>
<evidence type="ECO:0000259" key="1">
    <source>
        <dbReference type="Pfam" id="PF03288"/>
    </source>
</evidence>
<accession>A0A645HKN4</accession>
<dbReference type="Pfam" id="PF03288">
    <property type="entry name" value="Pox_D5"/>
    <property type="match status" value="1"/>
</dbReference>